<sequence>MYDSAREEFEKLEELREAIESRLKVTLPDDLPASLADGVVLCHLVNSAYKGTIPSIHIPSAGVPKLTMTKCMKNVDYFLEACKKLGVDRELLCSSADILQEKSPQRVCATVQALLDRADNC</sequence>
<dbReference type="HOGENOM" id="CLU_150252_0_0_1"/>
<proteinExistence type="predicted"/>
<evidence type="ECO:0000313" key="3">
    <source>
        <dbReference type="Proteomes" id="UP000001593"/>
    </source>
</evidence>
<protein>
    <recommendedName>
        <fullName evidence="1">Calponin-homology (CH) domain-containing protein</fullName>
    </recommendedName>
</protein>
<dbReference type="PROSITE" id="PS50021">
    <property type="entry name" value="CH"/>
    <property type="match status" value="1"/>
</dbReference>
<organism evidence="2 3">
    <name type="scientific">Nematostella vectensis</name>
    <name type="common">Starlet sea anemone</name>
    <dbReference type="NCBI Taxonomy" id="45351"/>
    <lineage>
        <taxon>Eukaryota</taxon>
        <taxon>Metazoa</taxon>
        <taxon>Cnidaria</taxon>
        <taxon>Anthozoa</taxon>
        <taxon>Hexacorallia</taxon>
        <taxon>Actiniaria</taxon>
        <taxon>Edwardsiidae</taxon>
        <taxon>Nematostella</taxon>
    </lineage>
</organism>
<dbReference type="InterPro" id="IPR001715">
    <property type="entry name" value="CH_dom"/>
</dbReference>
<dbReference type="InterPro" id="IPR050606">
    <property type="entry name" value="Calponin-like"/>
</dbReference>
<dbReference type="AlphaFoldDB" id="A7S6J8"/>
<name>A7S6J8_NEMVE</name>
<dbReference type="STRING" id="45351.A7S6J8"/>
<dbReference type="Gene3D" id="1.10.418.10">
    <property type="entry name" value="Calponin-like domain"/>
    <property type="match status" value="1"/>
</dbReference>
<dbReference type="Pfam" id="PF00307">
    <property type="entry name" value="CH"/>
    <property type="match status" value="1"/>
</dbReference>
<dbReference type="Proteomes" id="UP000001593">
    <property type="component" value="Unassembled WGS sequence"/>
</dbReference>
<accession>A7S6J8</accession>
<feature type="domain" description="Calponin-homology (CH)" evidence="1">
    <location>
        <begin position="5"/>
        <end position="119"/>
    </location>
</feature>
<dbReference type="SUPFAM" id="SSF47576">
    <property type="entry name" value="Calponin-homology domain, CH-domain"/>
    <property type="match status" value="1"/>
</dbReference>
<keyword evidence="3" id="KW-1185">Reference proteome</keyword>
<dbReference type="SMART" id="SM00033">
    <property type="entry name" value="CH"/>
    <property type="match status" value="1"/>
</dbReference>
<evidence type="ECO:0000313" key="2">
    <source>
        <dbReference type="EMBL" id="EDO40663.1"/>
    </source>
</evidence>
<dbReference type="PANTHER" id="PTHR47385:SF14">
    <property type="entry name" value="TRANSGELIN"/>
    <property type="match status" value="1"/>
</dbReference>
<dbReference type="EMBL" id="DS469588">
    <property type="protein sequence ID" value="EDO40663.1"/>
    <property type="molecule type" value="Genomic_DNA"/>
</dbReference>
<reference evidence="2 3" key="1">
    <citation type="journal article" date="2007" name="Science">
        <title>Sea anemone genome reveals ancestral eumetazoan gene repertoire and genomic organization.</title>
        <authorList>
            <person name="Putnam N.H."/>
            <person name="Srivastava M."/>
            <person name="Hellsten U."/>
            <person name="Dirks B."/>
            <person name="Chapman J."/>
            <person name="Salamov A."/>
            <person name="Terry A."/>
            <person name="Shapiro H."/>
            <person name="Lindquist E."/>
            <person name="Kapitonov V.V."/>
            <person name="Jurka J."/>
            <person name="Genikhovich G."/>
            <person name="Grigoriev I.V."/>
            <person name="Lucas S.M."/>
            <person name="Steele R.E."/>
            <person name="Finnerty J.R."/>
            <person name="Technau U."/>
            <person name="Martindale M.Q."/>
            <person name="Rokhsar D.S."/>
        </authorList>
    </citation>
    <scope>NUCLEOTIDE SEQUENCE [LARGE SCALE GENOMIC DNA]</scope>
    <source>
        <strain evidence="3">CH2 X CH6</strain>
    </source>
</reference>
<dbReference type="PhylomeDB" id="A7S6J8"/>
<dbReference type="OMA" id="ENNICLG"/>
<dbReference type="InParanoid" id="A7S6J8"/>
<dbReference type="InterPro" id="IPR036872">
    <property type="entry name" value="CH_dom_sf"/>
</dbReference>
<dbReference type="PANTHER" id="PTHR47385">
    <property type="entry name" value="CALPONIN"/>
    <property type="match status" value="1"/>
</dbReference>
<dbReference type="CDD" id="cd21205">
    <property type="entry name" value="CH_LRCH"/>
    <property type="match status" value="1"/>
</dbReference>
<dbReference type="eggNOG" id="KOG0532">
    <property type="taxonomic scope" value="Eukaryota"/>
</dbReference>
<gene>
    <name evidence="2" type="ORF">NEMVEDRAFT_v1g186304</name>
</gene>
<evidence type="ECO:0000259" key="1">
    <source>
        <dbReference type="PROSITE" id="PS50021"/>
    </source>
</evidence>